<feature type="transmembrane region" description="Helical" evidence="7">
    <location>
        <begin position="220"/>
        <end position="241"/>
    </location>
</feature>
<keyword evidence="5 7" id="KW-0472">Membrane</keyword>
<evidence type="ECO:0000313" key="9">
    <source>
        <dbReference type="Proteomes" id="UP001487296"/>
    </source>
</evidence>
<proteinExistence type="inferred from homology"/>
<organism evidence="8 9">
    <name type="scientific">Hallella faecis</name>
    <dbReference type="NCBI Taxonomy" id="2841596"/>
    <lineage>
        <taxon>Bacteria</taxon>
        <taxon>Pseudomonadati</taxon>
        <taxon>Bacteroidota</taxon>
        <taxon>Bacteroidia</taxon>
        <taxon>Bacteroidales</taxon>
        <taxon>Prevotellaceae</taxon>
        <taxon>Hallella</taxon>
    </lineage>
</organism>
<feature type="region of interest" description="Disordered" evidence="6">
    <location>
        <begin position="258"/>
        <end position="280"/>
    </location>
</feature>
<protein>
    <submittedName>
        <fullName evidence="8">ABC transporter permease</fullName>
    </submittedName>
</protein>
<feature type="compositionally biased region" description="Basic and acidic residues" evidence="6">
    <location>
        <begin position="271"/>
        <end position="280"/>
    </location>
</feature>
<dbReference type="RefSeq" id="WP_215760117.1">
    <property type="nucleotide sequence ID" value="NZ_JAHKBE010000030.1"/>
</dbReference>
<reference evidence="8 9" key="1">
    <citation type="submission" date="2024-04" db="EMBL/GenBank/DDBJ databases">
        <title>Human intestinal bacterial collection.</title>
        <authorList>
            <person name="Pauvert C."/>
            <person name="Hitch T.C.A."/>
            <person name="Clavel T."/>
        </authorList>
    </citation>
    <scope>NUCLEOTIDE SEQUENCE [LARGE SCALE GENOMIC DNA]</scope>
    <source>
        <strain evidence="8 9">CLA-AA-H145</strain>
    </source>
</reference>
<dbReference type="PANTHER" id="PTHR30028:SF0">
    <property type="entry name" value="PROTEIN ALUMINUM SENSITIVE 3"/>
    <property type="match status" value="1"/>
</dbReference>
<comment type="subcellular location">
    <subcellularLocation>
        <location evidence="1">Membrane</location>
        <topology evidence="1">Multi-pass membrane protein</topology>
    </subcellularLocation>
</comment>
<keyword evidence="9" id="KW-1185">Reference proteome</keyword>
<sequence>MNISVLGLVLGLLLLALPIYIIYAFDLRLMRRLLKSLAMMAVMVSAFGAITALLMTCNILWVNLLVGVALALLSSVVVVLRSGLRQRRLLLPVMAASVAPLLLVSLYVLLLVLSLKEPFDTRFFIPMLGLMVGMASGLIARALHAYYMGLAHHNELYYYLLGNGATHREAVRHFVRRGFQAALVPVMRQMSGMFLTTAPALMLGLVMSGVGVWTAALLEVVVLLAVTVYALTTFWLAILLSRRYAFDEYERLRPMKKGEAPVAPTSPVAPERVERMDREE</sequence>
<dbReference type="PANTHER" id="PTHR30028">
    <property type="entry name" value="UPF0014 INNER MEMBRANE PROTEIN YBBM-RELATED"/>
    <property type="match status" value="1"/>
</dbReference>
<accession>A0ABV1FRP5</accession>
<feature type="transmembrane region" description="Helical" evidence="7">
    <location>
        <begin position="123"/>
        <end position="143"/>
    </location>
</feature>
<comment type="similarity">
    <text evidence="2">Belongs to the UPF0014 family.</text>
</comment>
<evidence type="ECO:0000256" key="2">
    <source>
        <dbReference type="ARBA" id="ARBA00005268"/>
    </source>
</evidence>
<keyword evidence="3 7" id="KW-0812">Transmembrane</keyword>
<evidence type="ECO:0000313" key="8">
    <source>
        <dbReference type="EMBL" id="MEQ2487085.1"/>
    </source>
</evidence>
<evidence type="ECO:0000256" key="6">
    <source>
        <dbReference type="SAM" id="MobiDB-lite"/>
    </source>
</evidence>
<evidence type="ECO:0000256" key="3">
    <source>
        <dbReference type="ARBA" id="ARBA00022692"/>
    </source>
</evidence>
<feature type="transmembrane region" description="Helical" evidence="7">
    <location>
        <begin position="193"/>
        <end position="214"/>
    </location>
</feature>
<feature type="transmembrane region" description="Helical" evidence="7">
    <location>
        <begin position="61"/>
        <end position="80"/>
    </location>
</feature>
<name>A0ABV1FRP5_9BACT</name>
<gene>
    <name evidence="8" type="ORF">AAAT34_08460</name>
</gene>
<dbReference type="EMBL" id="JBBNFP010000031">
    <property type="protein sequence ID" value="MEQ2487085.1"/>
    <property type="molecule type" value="Genomic_DNA"/>
</dbReference>
<feature type="transmembrane region" description="Helical" evidence="7">
    <location>
        <begin position="89"/>
        <end position="111"/>
    </location>
</feature>
<evidence type="ECO:0000256" key="7">
    <source>
        <dbReference type="SAM" id="Phobius"/>
    </source>
</evidence>
<dbReference type="Proteomes" id="UP001487296">
    <property type="component" value="Unassembled WGS sequence"/>
</dbReference>
<keyword evidence="4 7" id="KW-1133">Transmembrane helix</keyword>
<comment type="caution">
    <text evidence="8">The sequence shown here is derived from an EMBL/GenBank/DDBJ whole genome shotgun (WGS) entry which is preliminary data.</text>
</comment>
<evidence type="ECO:0000256" key="1">
    <source>
        <dbReference type="ARBA" id="ARBA00004141"/>
    </source>
</evidence>
<dbReference type="InterPro" id="IPR005226">
    <property type="entry name" value="UPF0014_fam"/>
</dbReference>
<evidence type="ECO:0000256" key="4">
    <source>
        <dbReference type="ARBA" id="ARBA00022989"/>
    </source>
</evidence>
<evidence type="ECO:0000256" key="5">
    <source>
        <dbReference type="ARBA" id="ARBA00023136"/>
    </source>
</evidence>
<dbReference type="Pfam" id="PF03649">
    <property type="entry name" value="UPF0014"/>
    <property type="match status" value="1"/>
</dbReference>
<feature type="transmembrane region" description="Helical" evidence="7">
    <location>
        <begin position="6"/>
        <end position="25"/>
    </location>
</feature>
<feature type="transmembrane region" description="Helical" evidence="7">
    <location>
        <begin position="37"/>
        <end position="55"/>
    </location>
</feature>